<keyword evidence="2" id="KW-1185">Reference proteome</keyword>
<sequence>MLSPSKSLEDCVECTCSDDVLGIDIPPTNEVGNGICQIKDDPCGGFTPSGEKIDDNRKLDLSRVNRDWNEAYSSSTAKDQVLQRITNDLEYLLDKSDVFAPFLS</sequence>
<proteinExistence type="predicted"/>
<accession>A0ABQ7PXY1</accession>
<name>A0ABQ7PXY1_PLUXY</name>
<evidence type="ECO:0000313" key="1">
    <source>
        <dbReference type="EMBL" id="KAG7297846.1"/>
    </source>
</evidence>
<comment type="caution">
    <text evidence="1">The sequence shown here is derived from an EMBL/GenBank/DDBJ whole genome shotgun (WGS) entry which is preliminary data.</text>
</comment>
<dbReference type="EMBL" id="JAHIBW010000025">
    <property type="protein sequence ID" value="KAG7297846.1"/>
    <property type="molecule type" value="Genomic_DNA"/>
</dbReference>
<evidence type="ECO:0000313" key="2">
    <source>
        <dbReference type="Proteomes" id="UP000823941"/>
    </source>
</evidence>
<organism evidence="1 2">
    <name type="scientific">Plutella xylostella</name>
    <name type="common">Diamondback moth</name>
    <name type="synonym">Plutella maculipennis</name>
    <dbReference type="NCBI Taxonomy" id="51655"/>
    <lineage>
        <taxon>Eukaryota</taxon>
        <taxon>Metazoa</taxon>
        <taxon>Ecdysozoa</taxon>
        <taxon>Arthropoda</taxon>
        <taxon>Hexapoda</taxon>
        <taxon>Insecta</taxon>
        <taxon>Pterygota</taxon>
        <taxon>Neoptera</taxon>
        <taxon>Endopterygota</taxon>
        <taxon>Lepidoptera</taxon>
        <taxon>Glossata</taxon>
        <taxon>Ditrysia</taxon>
        <taxon>Yponomeutoidea</taxon>
        <taxon>Plutellidae</taxon>
        <taxon>Plutella</taxon>
    </lineage>
</organism>
<protein>
    <submittedName>
        <fullName evidence="1">Uncharacterized protein</fullName>
    </submittedName>
</protein>
<gene>
    <name evidence="1" type="ORF">JYU34_018587</name>
</gene>
<dbReference type="Proteomes" id="UP000823941">
    <property type="component" value="Chromosome 25"/>
</dbReference>
<reference evidence="1 2" key="1">
    <citation type="submission" date="2021-06" db="EMBL/GenBank/DDBJ databases">
        <title>A haploid diamondback moth (Plutella xylostella L.) genome assembly resolves 31 chromosomes and identifies a diamide resistance mutation.</title>
        <authorList>
            <person name="Ward C.M."/>
            <person name="Perry K.D."/>
            <person name="Baker G."/>
            <person name="Powis K."/>
            <person name="Heckel D.G."/>
            <person name="Baxter S.W."/>
        </authorList>
    </citation>
    <scope>NUCLEOTIDE SEQUENCE [LARGE SCALE GENOMIC DNA]</scope>
    <source>
        <strain evidence="1 2">LV</strain>
        <tissue evidence="1">Single pupa</tissue>
    </source>
</reference>